<dbReference type="Proteomes" id="UP000828048">
    <property type="component" value="Chromosome 9"/>
</dbReference>
<accession>A0ACB7ZIN5</accession>
<comment type="caution">
    <text evidence="1">The sequence shown here is derived from an EMBL/GenBank/DDBJ whole genome shotgun (WGS) entry which is preliminary data.</text>
</comment>
<organism evidence="1 2">
    <name type="scientific">Vaccinium darrowii</name>
    <dbReference type="NCBI Taxonomy" id="229202"/>
    <lineage>
        <taxon>Eukaryota</taxon>
        <taxon>Viridiplantae</taxon>
        <taxon>Streptophyta</taxon>
        <taxon>Embryophyta</taxon>
        <taxon>Tracheophyta</taxon>
        <taxon>Spermatophyta</taxon>
        <taxon>Magnoliopsida</taxon>
        <taxon>eudicotyledons</taxon>
        <taxon>Gunneridae</taxon>
        <taxon>Pentapetalae</taxon>
        <taxon>asterids</taxon>
        <taxon>Ericales</taxon>
        <taxon>Ericaceae</taxon>
        <taxon>Vaccinioideae</taxon>
        <taxon>Vaccinieae</taxon>
        <taxon>Vaccinium</taxon>
    </lineage>
</organism>
<keyword evidence="2" id="KW-1185">Reference proteome</keyword>
<name>A0ACB7ZIN5_9ERIC</name>
<proteinExistence type="predicted"/>
<sequence length="147" mass="16570">MSVVDAVVHGVGVCDWRKSDIPFACRSGDGMIRERGEVGEFVGMGSYLFLLRLLQLSYLISEALIALTSGFPVDSLTDEEINAKVVSVVGGIEQFDYVLARNHIITKWRENVSHWITKDMFVDVIPQHCIAFILFSLIFVGFERERD</sequence>
<reference evidence="1 2" key="1">
    <citation type="journal article" date="2021" name="Hortic Res">
        <title>High-quality reference genome and annotation aids understanding of berry development for evergreen blueberry (Vaccinium darrowii).</title>
        <authorList>
            <person name="Yu J."/>
            <person name="Hulse-Kemp A.M."/>
            <person name="Babiker E."/>
            <person name="Staton M."/>
        </authorList>
    </citation>
    <scope>NUCLEOTIDE SEQUENCE [LARGE SCALE GENOMIC DNA]</scope>
    <source>
        <strain evidence="2">cv. NJ 8807/NJ 8810</strain>
        <tissue evidence="1">Young leaf</tissue>
    </source>
</reference>
<gene>
    <name evidence="1" type="ORF">Vadar_011315</name>
</gene>
<protein>
    <submittedName>
        <fullName evidence="1">Uncharacterized protein</fullName>
    </submittedName>
</protein>
<evidence type="ECO:0000313" key="1">
    <source>
        <dbReference type="EMBL" id="KAH7865798.1"/>
    </source>
</evidence>
<dbReference type="EMBL" id="CM037159">
    <property type="protein sequence ID" value="KAH7865798.1"/>
    <property type="molecule type" value="Genomic_DNA"/>
</dbReference>
<evidence type="ECO:0000313" key="2">
    <source>
        <dbReference type="Proteomes" id="UP000828048"/>
    </source>
</evidence>